<keyword evidence="10" id="KW-0067">ATP-binding</keyword>
<dbReference type="Proteomes" id="UP000606889">
    <property type="component" value="Unassembled WGS sequence"/>
</dbReference>
<keyword evidence="18" id="KW-1185">Reference proteome</keyword>
<dbReference type="PANTHER" id="PTHR45528:SF1">
    <property type="entry name" value="SENSOR HISTIDINE KINASE CPXA"/>
    <property type="match status" value="1"/>
</dbReference>
<feature type="domain" description="Histidine kinase" evidence="15">
    <location>
        <begin position="277"/>
        <end position="494"/>
    </location>
</feature>
<dbReference type="InterPro" id="IPR036890">
    <property type="entry name" value="HATPase_C_sf"/>
</dbReference>
<evidence type="ECO:0000256" key="3">
    <source>
        <dbReference type="ARBA" id="ARBA00012438"/>
    </source>
</evidence>
<dbReference type="InterPro" id="IPR050398">
    <property type="entry name" value="HssS/ArlS-like"/>
</dbReference>
<keyword evidence="6" id="KW-0808">Transferase</keyword>
<evidence type="ECO:0000256" key="4">
    <source>
        <dbReference type="ARBA" id="ARBA00022475"/>
    </source>
</evidence>
<dbReference type="PROSITE" id="PS50109">
    <property type="entry name" value="HIS_KIN"/>
    <property type="match status" value="1"/>
</dbReference>
<dbReference type="Gene3D" id="6.10.340.10">
    <property type="match status" value="1"/>
</dbReference>
<evidence type="ECO:0000256" key="5">
    <source>
        <dbReference type="ARBA" id="ARBA00022553"/>
    </source>
</evidence>
<keyword evidence="5" id="KW-0597">Phosphoprotein</keyword>
<dbReference type="InterPro" id="IPR005467">
    <property type="entry name" value="His_kinase_dom"/>
</dbReference>
<reference evidence="17 18" key="1">
    <citation type="submission" date="2020-08" db="EMBL/GenBank/DDBJ databases">
        <title>Genome public.</title>
        <authorList>
            <person name="Liu C."/>
            <person name="Sun Q."/>
        </authorList>
    </citation>
    <scope>NUCLEOTIDE SEQUENCE [LARGE SCALE GENOMIC DNA]</scope>
    <source>
        <strain evidence="17 18">NSJ-35</strain>
    </source>
</reference>
<dbReference type="Pfam" id="PF00672">
    <property type="entry name" value="HAMP"/>
    <property type="match status" value="1"/>
</dbReference>
<keyword evidence="7 14" id="KW-0812">Transmembrane</keyword>
<comment type="catalytic activity">
    <reaction evidence="1">
        <text>ATP + protein L-histidine = ADP + protein N-phospho-L-histidine.</text>
        <dbReference type="EC" id="2.7.13.3"/>
    </reaction>
</comment>
<accession>A0ABR7ECD3</accession>
<sequence length="497" mass="54340">MKLKDLDVRKKIILANFMMIVIPVLIIVLVMIGILIGILTGAGSSVTIAATSKWAGETTNYQLQLMIDSLSEDLVENKNVFREGSTLLEICSELEAMGVHIAISDGTGTRYISPGVSPGELEAQANALHADGSPSFVRTQEGFACRTVTESENGVFSIVAAAPGFAYPAGEYYAYDSLKAHLKVILVTVGAAAIIIIIFTGSYLSKRLSRSILAPVRKLGEATAAVRGGNLDRPVGYTSGDELGQVCALFDEMRLRLKESKQAEQRYEQQRKQMIAGISHDLSTPITTIKGYVSGILDGIADTPEKKEHYLRTIYGRACDMEQMVDSLFLFSKLDLDEEPFRMERVDLVAYFEDYFAEMRKPVGVKSGFHPGTCRSAPVLIDRLQFDRVIANLADNSIKYRRGDSCLLELWLSCTENEVVLEWKDDGIGIAGGEAEKIFESFYRTDPARGNAAKGSGLGLSIARRIVERMGGYISARARRSGGLCITITLPMAKGEV</sequence>
<dbReference type="InterPro" id="IPR036097">
    <property type="entry name" value="HisK_dim/P_sf"/>
</dbReference>
<name>A0ABR7ECD3_9FIRM</name>
<evidence type="ECO:0000256" key="9">
    <source>
        <dbReference type="ARBA" id="ARBA00022777"/>
    </source>
</evidence>
<dbReference type="EC" id="2.7.13.3" evidence="3"/>
<organism evidence="17 18">
    <name type="scientific">Christensenella tenuis</name>
    <dbReference type="NCBI Taxonomy" id="2763033"/>
    <lineage>
        <taxon>Bacteria</taxon>
        <taxon>Bacillati</taxon>
        <taxon>Bacillota</taxon>
        <taxon>Clostridia</taxon>
        <taxon>Christensenellales</taxon>
        <taxon>Christensenellaceae</taxon>
        <taxon>Christensenella</taxon>
    </lineage>
</organism>
<keyword evidence="13 14" id="KW-0472">Membrane</keyword>
<evidence type="ECO:0000256" key="1">
    <source>
        <dbReference type="ARBA" id="ARBA00000085"/>
    </source>
</evidence>
<dbReference type="InterPro" id="IPR003660">
    <property type="entry name" value="HAMP_dom"/>
</dbReference>
<keyword evidence="4" id="KW-1003">Cell membrane</keyword>
<keyword evidence="11 14" id="KW-1133">Transmembrane helix</keyword>
<keyword evidence="9 17" id="KW-0418">Kinase</keyword>
<evidence type="ECO:0000259" key="16">
    <source>
        <dbReference type="PROSITE" id="PS50885"/>
    </source>
</evidence>
<dbReference type="CDD" id="cd06225">
    <property type="entry name" value="HAMP"/>
    <property type="match status" value="1"/>
</dbReference>
<dbReference type="RefSeq" id="WP_186856975.1">
    <property type="nucleotide sequence ID" value="NZ_JACOON010000002.1"/>
</dbReference>
<dbReference type="Pfam" id="PF02518">
    <property type="entry name" value="HATPase_c"/>
    <property type="match status" value="1"/>
</dbReference>
<dbReference type="EMBL" id="JACOON010000002">
    <property type="protein sequence ID" value="MBC5647440.1"/>
    <property type="molecule type" value="Genomic_DNA"/>
</dbReference>
<dbReference type="SUPFAM" id="SSF47384">
    <property type="entry name" value="Homodimeric domain of signal transducing histidine kinase"/>
    <property type="match status" value="1"/>
</dbReference>
<dbReference type="CDD" id="cd00082">
    <property type="entry name" value="HisKA"/>
    <property type="match status" value="1"/>
</dbReference>
<evidence type="ECO:0000256" key="10">
    <source>
        <dbReference type="ARBA" id="ARBA00022840"/>
    </source>
</evidence>
<dbReference type="SMART" id="SM00304">
    <property type="entry name" value="HAMP"/>
    <property type="match status" value="1"/>
</dbReference>
<dbReference type="GO" id="GO:0016301">
    <property type="term" value="F:kinase activity"/>
    <property type="evidence" value="ECO:0007669"/>
    <property type="project" value="UniProtKB-KW"/>
</dbReference>
<dbReference type="Pfam" id="PF00512">
    <property type="entry name" value="HisKA"/>
    <property type="match status" value="1"/>
</dbReference>
<evidence type="ECO:0000256" key="6">
    <source>
        <dbReference type="ARBA" id="ARBA00022679"/>
    </source>
</evidence>
<dbReference type="SUPFAM" id="SSF158472">
    <property type="entry name" value="HAMP domain-like"/>
    <property type="match status" value="1"/>
</dbReference>
<dbReference type="PANTHER" id="PTHR45528">
    <property type="entry name" value="SENSOR HISTIDINE KINASE CPXA"/>
    <property type="match status" value="1"/>
</dbReference>
<evidence type="ECO:0000259" key="15">
    <source>
        <dbReference type="PROSITE" id="PS50109"/>
    </source>
</evidence>
<keyword evidence="12" id="KW-0902">Two-component regulatory system</keyword>
<dbReference type="PROSITE" id="PS50885">
    <property type="entry name" value="HAMP"/>
    <property type="match status" value="1"/>
</dbReference>
<evidence type="ECO:0000256" key="7">
    <source>
        <dbReference type="ARBA" id="ARBA00022692"/>
    </source>
</evidence>
<feature type="transmembrane region" description="Helical" evidence="14">
    <location>
        <begin position="12"/>
        <end position="39"/>
    </location>
</feature>
<proteinExistence type="predicted"/>
<dbReference type="SMART" id="SM00387">
    <property type="entry name" value="HATPase_c"/>
    <property type="match status" value="1"/>
</dbReference>
<comment type="subcellular location">
    <subcellularLocation>
        <location evidence="2">Cell membrane</location>
        <topology evidence="2">Multi-pass membrane protein</topology>
    </subcellularLocation>
</comment>
<evidence type="ECO:0000256" key="12">
    <source>
        <dbReference type="ARBA" id="ARBA00023012"/>
    </source>
</evidence>
<evidence type="ECO:0000256" key="13">
    <source>
        <dbReference type="ARBA" id="ARBA00023136"/>
    </source>
</evidence>
<evidence type="ECO:0000256" key="14">
    <source>
        <dbReference type="SAM" id="Phobius"/>
    </source>
</evidence>
<evidence type="ECO:0000256" key="2">
    <source>
        <dbReference type="ARBA" id="ARBA00004651"/>
    </source>
</evidence>
<comment type="caution">
    <text evidence="17">The sequence shown here is derived from an EMBL/GenBank/DDBJ whole genome shotgun (WGS) entry which is preliminary data.</text>
</comment>
<dbReference type="CDD" id="cd00075">
    <property type="entry name" value="HATPase"/>
    <property type="match status" value="1"/>
</dbReference>
<evidence type="ECO:0000256" key="8">
    <source>
        <dbReference type="ARBA" id="ARBA00022741"/>
    </source>
</evidence>
<dbReference type="Gene3D" id="3.30.565.10">
    <property type="entry name" value="Histidine kinase-like ATPase, C-terminal domain"/>
    <property type="match status" value="1"/>
</dbReference>
<dbReference type="SUPFAM" id="SSF55874">
    <property type="entry name" value="ATPase domain of HSP90 chaperone/DNA topoisomerase II/histidine kinase"/>
    <property type="match status" value="1"/>
</dbReference>
<feature type="transmembrane region" description="Helical" evidence="14">
    <location>
        <begin position="184"/>
        <end position="204"/>
    </location>
</feature>
<feature type="domain" description="HAMP" evidence="16">
    <location>
        <begin position="210"/>
        <end position="262"/>
    </location>
</feature>
<dbReference type="InterPro" id="IPR003594">
    <property type="entry name" value="HATPase_dom"/>
</dbReference>
<evidence type="ECO:0000313" key="18">
    <source>
        <dbReference type="Proteomes" id="UP000606889"/>
    </source>
</evidence>
<dbReference type="InterPro" id="IPR004358">
    <property type="entry name" value="Sig_transdc_His_kin-like_C"/>
</dbReference>
<dbReference type="InterPro" id="IPR003661">
    <property type="entry name" value="HisK_dim/P_dom"/>
</dbReference>
<protein>
    <recommendedName>
        <fullName evidence="3">histidine kinase</fullName>
        <ecNumber evidence="3">2.7.13.3</ecNumber>
    </recommendedName>
</protein>
<evidence type="ECO:0000256" key="11">
    <source>
        <dbReference type="ARBA" id="ARBA00022989"/>
    </source>
</evidence>
<evidence type="ECO:0000313" key="17">
    <source>
        <dbReference type="EMBL" id="MBC5647440.1"/>
    </source>
</evidence>
<dbReference type="PRINTS" id="PR00344">
    <property type="entry name" value="BCTRLSENSOR"/>
</dbReference>
<keyword evidence="8" id="KW-0547">Nucleotide-binding</keyword>
<dbReference type="Gene3D" id="1.10.287.130">
    <property type="match status" value="1"/>
</dbReference>
<gene>
    <name evidence="17" type="ORF">H8S18_03745</name>
</gene>
<dbReference type="SMART" id="SM00388">
    <property type="entry name" value="HisKA"/>
    <property type="match status" value="1"/>
</dbReference>